<feature type="transmembrane region" description="Helical" evidence="1">
    <location>
        <begin position="59"/>
        <end position="78"/>
    </location>
</feature>
<dbReference type="AlphaFoldDB" id="A0A3V2RCL3"/>
<accession>A0A3V2RCL3</accession>
<sequence>MVFNESRKNKEKIRRKVDLYILSLAILFVFFIFITANIPVCFSSKCEFIGWGKLVKDNMVPFICIILLLYSIFAYYRFKYDTRKTVELPVKIVKLEKINYEHLTFLATYIIPLITFDFEKERYVLVLAALLIIMGVIYIKTDLFYANPSLALLGFNIYKLDISISENKIKEGVIVITRRKLEAGSMFSYIVLDDRVYYSGD</sequence>
<feature type="transmembrane region" description="Helical" evidence="1">
    <location>
        <begin position="122"/>
        <end position="139"/>
    </location>
</feature>
<proteinExistence type="predicted"/>
<dbReference type="EMBL" id="AAJCYU010000027">
    <property type="protein sequence ID" value="ECK7314591.1"/>
    <property type="molecule type" value="Genomic_DNA"/>
</dbReference>
<gene>
    <name evidence="2" type="ORF">DPC26_17655</name>
    <name evidence="3" type="ORF">FRN22_17835</name>
</gene>
<evidence type="ECO:0000256" key="1">
    <source>
        <dbReference type="SAM" id="Phobius"/>
    </source>
</evidence>
<dbReference type="InterPro" id="IPR048118">
    <property type="entry name" value="KwaA"/>
</dbReference>
<organism evidence="3">
    <name type="scientific">Salmonella enterica I</name>
    <dbReference type="NCBI Taxonomy" id="59201"/>
    <lineage>
        <taxon>Bacteria</taxon>
        <taxon>Pseudomonadati</taxon>
        <taxon>Pseudomonadota</taxon>
        <taxon>Gammaproteobacteria</taxon>
        <taxon>Enterobacterales</taxon>
        <taxon>Enterobacteriaceae</taxon>
        <taxon>Salmonella</taxon>
    </lineage>
</organism>
<reference evidence="3" key="1">
    <citation type="submission" date="2019-08" db="EMBL/GenBank/DDBJ databases">
        <authorList>
            <person name="Ashton P.M."/>
            <person name="Dallman T."/>
            <person name="Nair S."/>
            <person name="De Pinna E."/>
            <person name="Peters T."/>
            <person name="Grant K."/>
        </authorList>
    </citation>
    <scope>NUCLEOTIDE SEQUENCE</scope>
    <source>
        <strain evidence="2">527491</strain>
        <strain evidence="3">780192</strain>
    </source>
</reference>
<name>A0A3V2RCL3_SALET</name>
<evidence type="ECO:0000313" key="2">
    <source>
        <dbReference type="EMBL" id="ECI4617434.1"/>
    </source>
</evidence>
<evidence type="ECO:0000313" key="3">
    <source>
        <dbReference type="EMBL" id="ECK7314591.1"/>
    </source>
</evidence>
<feature type="transmembrane region" description="Helical" evidence="1">
    <location>
        <begin position="20"/>
        <end position="39"/>
    </location>
</feature>
<comment type="caution">
    <text evidence="3">The sequence shown here is derived from an EMBL/GenBank/DDBJ whole genome shotgun (WGS) entry which is preliminary data.</text>
</comment>
<dbReference type="NCBIfam" id="NF041622">
    <property type="entry name" value="KwaA"/>
    <property type="match status" value="1"/>
</dbReference>
<keyword evidence="1" id="KW-0812">Transmembrane</keyword>
<keyword evidence="1" id="KW-1133">Transmembrane helix</keyword>
<dbReference type="EMBL" id="AAIVFG010000027">
    <property type="protein sequence ID" value="ECI4617434.1"/>
    <property type="molecule type" value="Genomic_DNA"/>
</dbReference>
<keyword evidence="1" id="KW-0472">Membrane</keyword>
<protein>
    <submittedName>
        <fullName evidence="3">Uncharacterized protein</fullName>
    </submittedName>
</protein>